<sequence length="766" mass="87339">MRYLLTIIIISLSLFSCGATSSSSGDPDEQIETQTDPDDLSQQVVIRRTEFGVPHMNAENLEAAGFALGFLQMEDHGDRVAELLLKSRGEWAKYNNLTGSERSSAIDSDASNRLDYKRAVETWPALEKDTRDFISGFAQGVNRYIEMHPDEFDDWVKPHYTAYDVHARNIVSPSSGSIRRFLSAFERQREREDNEVAMGDRLNEISLLEDQTVWARLAAKSEEPHPDVGSNVWAFAPERTTSGNAILMRNPHLSWDAGYYEAQVKVPGKFNFYGDFRIGQAVGIIGGFNEKLGWSTTNNSPDLDEIYSFTADPERPDHYLLDGASVPLQKETVSVEFKYGEATGTETREFWSTPYGPVILREDGKVYVIKSAGDGEFRTGEQFFKMMKAQNLDEWKEAMHMRARVSSNLTYADADGNIFYVWNASMPERPHEAGGDTTAFHVTSSDEMWHDFTDWEMLPQLENPEGGYLRNENDTFHFTNMNEILRPEDYPSFYPEPQLRLRSQHSLELIDNDEKFSLEDIVELKHSERMLMADRVKANLITAVEQTEPEGEIAEALQLMREWDNTVARDSRGGVLFKTWWNRYSATADSQRVQSSPESVGYSATPEKLFTQPWSYDDPVKTPYGLADFERAAESFEWAVEEAKDRYGHWNLPWGEVHRAVIGELDLPVGGCTGLLGCYRVIWFTDHEEDDQKLQVRGGDGWVFAVEFGEIPRAYTVLAYGQSIKEDSPHFNDQLLIFTNNEMTPVAFTDEDVEKQLIREYRPGVK</sequence>
<evidence type="ECO:0000256" key="5">
    <source>
        <dbReference type="PIRSR" id="PIRSR001227-1"/>
    </source>
</evidence>
<dbReference type="PANTHER" id="PTHR34218">
    <property type="entry name" value="PEPTIDASE S45 PENICILLIN AMIDASE"/>
    <property type="match status" value="1"/>
</dbReference>
<dbReference type="EMBL" id="PISP01000002">
    <property type="protein sequence ID" value="PKD43491.1"/>
    <property type="molecule type" value="Genomic_DNA"/>
</dbReference>
<dbReference type="Gene3D" id="2.30.120.10">
    <property type="match status" value="1"/>
</dbReference>
<dbReference type="Proteomes" id="UP000233398">
    <property type="component" value="Unassembled WGS sequence"/>
</dbReference>
<reference evidence="8 9" key="1">
    <citation type="submission" date="2017-11" db="EMBL/GenBank/DDBJ databases">
        <title>Rhodohalobacter 15182 sp. nov., isolated from a salt lake.</title>
        <authorList>
            <person name="Han S."/>
        </authorList>
    </citation>
    <scope>NUCLEOTIDE SEQUENCE [LARGE SCALE GENOMIC DNA]</scope>
    <source>
        <strain evidence="8 9">15182</strain>
    </source>
</reference>
<evidence type="ECO:0000256" key="7">
    <source>
        <dbReference type="SAM" id="SignalP"/>
    </source>
</evidence>
<evidence type="ECO:0000256" key="1">
    <source>
        <dbReference type="ARBA" id="ARBA00006586"/>
    </source>
</evidence>
<keyword evidence="2 7" id="KW-0732">Signal</keyword>
<dbReference type="RefSeq" id="WP_101073032.1">
    <property type="nucleotide sequence ID" value="NZ_PISP01000002.1"/>
</dbReference>
<evidence type="ECO:0008006" key="10">
    <source>
        <dbReference type="Google" id="ProtNLM"/>
    </source>
</evidence>
<feature type="active site" description="Nucleophile" evidence="5">
    <location>
        <position position="230"/>
    </location>
</feature>
<keyword evidence="4" id="KW-0865">Zymogen</keyword>
<keyword evidence="3" id="KW-0378">Hydrolase</keyword>
<dbReference type="PROSITE" id="PS51257">
    <property type="entry name" value="PROKAR_LIPOPROTEIN"/>
    <property type="match status" value="1"/>
</dbReference>
<evidence type="ECO:0000256" key="3">
    <source>
        <dbReference type="ARBA" id="ARBA00022801"/>
    </source>
</evidence>
<dbReference type="GO" id="GO:0016811">
    <property type="term" value="F:hydrolase activity, acting on carbon-nitrogen (but not peptide) bonds, in linear amides"/>
    <property type="evidence" value="ECO:0007669"/>
    <property type="project" value="InterPro"/>
</dbReference>
<evidence type="ECO:0000256" key="6">
    <source>
        <dbReference type="PIRSR" id="PIRSR001227-2"/>
    </source>
</evidence>
<comment type="similarity">
    <text evidence="1">Belongs to the peptidase S45 family.</text>
</comment>
<dbReference type="Gene3D" id="3.60.20.10">
    <property type="entry name" value="Glutamine Phosphoribosylpyrophosphate, subunit 1, domain 1"/>
    <property type="match status" value="1"/>
</dbReference>
<keyword evidence="9" id="KW-1185">Reference proteome</keyword>
<feature type="signal peptide" evidence="7">
    <location>
        <begin position="1"/>
        <end position="18"/>
    </location>
</feature>
<feature type="chain" id="PRO_5014877401" description="Acylase" evidence="7">
    <location>
        <begin position="19"/>
        <end position="766"/>
    </location>
</feature>
<name>A0A2N0VH27_9BACT</name>
<evidence type="ECO:0000256" key="2">
    <source>
        <dbReference type="ARBA" id="ARBA00022729"/>
    </source>
</evidence>
<dbReference type="PIRSF" id="PIRSF001227">
    <property type="entry name" value="Pen_acylase"/>
    <property type="match status" value="1"/>
</dbReference>
<keyword evidence="6" id="KW-0479">Metal-binding</keyword>
<proteinExistence type="inferred from homology"/>
<dbReference type="InterPro" id="IPR029055">
    <property type="entry name" value="Ntn_hydrolases_N"/>
</dbReference>
<organism evidence="8 9">
    <name type="scientific">Rhodohalobacter barkolensis</name>
    <dbReference type="NCBI Taxonomy" id="2053187"/>
    <lineage>
        <taxon>Bacteria</taxon>
        <taxon>Pseudomonadati</taxon>
        <taxon>Balneolota</taxon>
        <taxon>Balneolia</taxon>
        <taxon>Balneolales</taxon>
        <taxon>Balneolaceae</taxon>
        <taxon>Rhodohalobacter</taxon>
    </lineage>
</organism>
<dbReference type="InterPro" id="IPR002692">
    <property type="entry name" value="S45"/>
</dbReference>
<dbReference type="Pfam" id="PF01804">
    <property type="entry name" value="Penicil_amidase"/>
    <property type="match status" value="1"/>
</dbReference>
<comment type="cofactor">
    <cofactor evidence="6">
        <name>Ca(2+)</name>
        <dbReference type="ChEBI" id="CHEBI:29108"/>
    </cofactor>
    <text evidence="6">Binds 1 Ca(2+) ion per dimer.</text>
</comment>
<dbReference type="Gene3D" id="1.10.439.10">
    <property type="entry name" value="Penicillin Amidohydrolase, domain 1"/>
    <property type="match status" value="1"/>
</dbReference>
<dbReference type="InterPro" id="IPR014395">
    <property type="entry name" value="Pen/GL7ACA/AHL_acylase"/>
</dbReference>
<dbReference type="InterPro" id="IPR023343">
    <property type="entry name" value="Penicillin_amidase_dom1"/>
</dbReference>
<evidence type="ECO:0000313" key="8">
    <source>
        <dbReference type="EMBL" id="PKD43491.1"/>
    </source>
</evidence>
<comment type="caution">
    <text evidence="8">The sequence shown here is derived from an EMBL/GenBank/DDBJ whole genome shotgun (WGS) entry which is preliminary data.</text>
</comment>
<dbReference type="InterPro" id="IPR043146">
    <property type="entry name" value="Penicillin_amidase_N_B-knob"/>
</dbReference>
<keyword evidence="6" id="KW-0106">Calcium</keyword>
<dbReference type="GO" id="GO:0017000">
    <property type="term" value="P:antibiotic biosynthetic process"/>
    <property type="evidence" value="ECO:0007669"/>
    <property type="project" value="InterPro"/>
</dbReference>
<dbReference type="PANTHER" id="PTHR34218:SF3">
    <property type="entry name" value="ACYL-HOMOSERINE LACTONE ACYLASE PVDQ"/>
    <property type="match status" value="1"/>
</dbReference>
<protein>
    <recommendedName>
        <fullName evidence="10">Acylase</fullName>
    </recommendedName>
</protein>
<dbReference type="AlphaFoldDB" id="A0A2N0VH27"/>
<dbReference type="Gene3D" id="1.10.1400.10">
    <property type="match status" value="1"/>
</dbReference>
<evidence type="ECO:0000256" key="4">
    <source>
        <dbReference type="ARBA" id="ARBA00023145"/>
    </source>
</evidence>
<dbReference type="InterPro" id="IPR043147">
    <property type="entry name" value="Penicillin_amidase_A-knob"/>
</dbReference>
<gene>
    <name evidence="8" type="ORF">CWD77_07930</name>
</gene>
<accession>A0A2N0VH27</accession>
<dbReference type="SUPFAM" id="SSF56235">
    <property type="entry name" value="N-terminal nucleophile aminohydrolases (Ntn hydrolases)"/>
    <property type="match status" value="1"/>
</dbReference>
<feature type="binding site" evidence="6">
    <location>
        <position position="302"/>
    </location>
    <ligand>
        <name>Ca(2+)</name>
        <dbReference type="ChEBI" id="CHEBI:29108"/>
    </ligand>
</feature>
<dbReference type="OrthoDB" id="9759796at2"/>
<dbReference type="GO" id="GO:0046872">
    <property type="term" value="F:metal ion binding"/>
    <property type="evidence" value="ECO:0007669"/>
    <property type="project" value="UniProtKB-KW"/>
</dbReference>
<evidence type="ECO:0000313" key="9">
    <source>
        <dbReference type="Proteomes" id="UP000233398"/>
    </source>
</evidence>